<dbReference type="InterPro" id="IPR052189">
    <property type="entry name" value="L-asp_N-monooxygenase_NS-form"/>
</dbReference>
<dbReference type="PRINTS" id="PR00368">
    <property type="entry name" value="FADPNR"/>
</dbReference>
<evidence type="ECO:0000313" key="1">
    <source>
        <dbReference type="EMBL" id="BAU53729.1"/>
    </source>
</evidence>
<dbReference type="EMBL" id="AP017313">
    <property type="protein sequence ID" value="BAU53729.1"/>
    <property type="molecule type" value="Genomic_DNA"/>
</dbReference>
<dbReference type="SUPFAM" id="SSF51905">
    <property type="entry name" value="FAD/NAD(P)-binding domain"/>
    <property type="match status" value="1"/>
</dbReference>
<dbReference type="Proteomes" id="UP000218263">
    <property type="component" value="Chromosome"/>
</dbReference>
<protein>
    <submittedName>
        <fullName evidence="1">Uncharacterized protein</fullName>
    </submittedName>
</protein>
<dbReference type="KEGG" id="mgot:MgSA37_01899"/>
<dbReference type="Pfam" id="PF13454">
    <property type="entry name" value="NAD_binding_9"/>
    <property type="match status" value="1"/>
</dbReference>
<dbReference type="PANTHER" id="PTHR40254">
    <property type="entry name" value="BLR0577 PROTEIN"/>
    <property type="match status" value="1"/>
</dbReference>
<organism evidence="1 2">
    <name type="scientific">Mucilaginibacter gotjawali</name>
    <dbReference type="NCBI Taxonomy" id="1550579"/>
    <lineage>
        <taxon>Bacteria</taxon>
        <taxon>Pseudomonadati</taxon>
        <taxon>Bacteroidota</taxon>
        <taxon>Sphingobacteriia</taxon>
        <taxon>Sphingobacteriales</taxon>
        <taxon>Sphingobacteriaceae</taxon>
        <taxon>Mucilaginibacter</taxon>
    </lineage>
</organism>
<dbReference type="PANTHER" id="PTHR40254:SF1">
    <property type="entry name" value="BLR0577 PROTEIN"/>
    <property type="match status" value="1"/>
</dbReference>
<gene>
    <name evidence="1" type="ORF">MgSA37_01899</name>
</gene>
<dbReference type="AlphaFoldDB" id="A0A0X8X0T8"/>
<proteinExistence type="predicted"/>
<dbReference type="InterPro" id="IPR036188">
    <property type="entry name" value="FAD/NAD-bd_sf"/>
</dbReference>
<name>A0A0X8X0T8_9SPHI</name>
<dbReference type="Gene3D" id="3.50.50.60">
    <property type="entry name" value="FAD/NAD(P)-binding domain"/>
    <property type="match status" value="1"/>
</dbReference>
<sequence>MHATQITIIGGGFCGIMTAIHLMQNHDIALDIHLINKDNPLARGVAYNPHTASLLLNVPNGKISALENEPSHFLNWLINDQPQLAGIANLECMFATRQQYGRYLTCLWNEALKNRPGTVTITTYEDEAYDLQKEDGRFHLFLRHHPMITADVVVLATGNEVPRLPGGVPAAFGNSKRYAGNPWKKDCLENLDPKADLLIIGNGLTMVDTVIGLVEKDFKGKIYTISPNGYQLKPSAETKPIYGDADPKELMKNSPSLLTIVKYINRHRKAAKLKDQSFFKVLDDLRPYNQQIWRSFTTGEKKSFIKHFANMWNTTRHRLPVPMFDLMETLRANGKLLNIKGKIKAITETNNKLLVTLNCGGEIKTISVQRSINCTGPAGDLKFSQNELLQNLAVNGLVCADALGMGINADPENGMVIGAGGDHIPNLFVTGSNLKGILMETTAVPELRLQARKLATHLIENCRMELHPQQM</sequence>
<keyword evidence="2" id="KW-1185">Reference proteome</keyword>
<evidence type="ECO:0000313" key="2">
    <source>
        <dbReference type="Proteomes" id="UP000218263"/>
    </source>
</evidence>
<reference evidence="1 2" key="1">
    <citation type="submission" date="2015-12" db="EMBL/GenBank/DDBJ databases">
        <title>Genome sequence of Mucilaginibacter gotjawali.</title>
        <authorList>
            <person name="Lee J.S."/>
            <person name="Lee K.C."/>
            <person name="Kim K.K."/>
            <person name="Lee B.W."/>
        </authorList>
    </citation>
    <scope>NUCLEOTIDE SEQUENCE [LARGE SCALE GENOMIC DNA]</scope>
    <source>
        <strain evidence="1 2">SA3-7</strain>
    </source>
</reference>
<dbReference type="OrthoDB" id="6309046at2"/>
<dbReference type="RefSeq" id="WP_096351405.1">
    <property type="nucleotide sequence ID" value="NZ_AP017313.1"/>
</dbReference>
<dbReference type="InterPro" id="IPR038732">
    <property type="entry name" value="HpyO/CreE_NAD-binding"/>
</dbReference>
<accession>A0A0X8X0T8</accession>